<dbReference type="InParanoid" id="A0A2K1JGU2"/>
<name>A0A2K1JGU2_PHYPA</name>
<dbReference type="EnsemblPlants" id="Pp3c14_7140V3.2">
    <property type="protein sequence ID" value="PAC:32960856.CDS.1"/>
    <property type="gene ID" value="Pp3c14_7140"/>
</dbReference>
<reference evidence="1 3" key="1">
    <citation type="journal article" date="2008" name="Science">
        <title>The Physcomitrella genome reveals evolutionary insights into the conquest of land by plants.</title>
        <authorList>
            <person name="Rensing S."/>
            <person name="Lang D."/>
            <person name="Zimmer A."/>
            <person name="Terry A."/>
            <person name="Salamov A."/>
            <person name="Shapiro H."/>
            <person name="Nishiyama T."/>
            <person name="Perroud P.-F."/>
            <person name="Lindquist E."/>
            <person name="Kamisugi Y."/>
            <person name="Tanahashi T."/>
            <person name="Sakakibara K."/>
            <person name="Fujita T."/>
            <person name="Oishi K."/>
            <person name="Shin-I T."/>
            <person name="Kuroki Y."/>
            <person name="Toyoda A."/>
            <person name="Suzuki Y."/>
            <person name="Hashimoto A."/>
            <person name="Yamaguchi K."/>
            <person name="Sugano A."/>
            <person name="Kohara Y."/>
            <person name="Fujiyama A."/>
            <person name="Anterola A."/>
            <person name="Aoki S."/>
            <person name="Ashton N."/>
            <person name="Barbazuk W.B."/>
            <person name="Barker E."/>
            <person name="Bennetzen J."/>
            <person name="Bezanilla M."/>
            <person name="Blankenship R."/>
            <person name="Cho S.H."/>
            <person name="Dutcher S."/>
            <person name="Estelle M."/>
            <person name="Fawcett J.A."/>
            <person name="Gundlach H."/>
            <person name="Hanada K."/>
            <person name="Heyl A."/>
            <person name="Hicks K.A."/>
            <person name="Hugh J."/>
            <person name="Lohr M."/>
            <person name="Mayer K."/>
            <person name="Melkozernov A."/>
            <person name="Murata T."/>
            <person name="Nelson D."/>
            <person name="Pils B."/>
            <person name="Prigge M."/>
            <person name="Reiss B."/>
            <person name="Renner T."/>
            <person name="Rombauts S."/>
            <person name="Rushton P."/>
            <person name="Sanderfoot A."/>
            <person name="Schween G."/>
            <person name="Shiu S.-H."/>
            <person name="Stueber K."/>
            <person name="Theodoulou F.L."/>
            <person name="Tu H."/>
            <person name="Van de Peer Y."/>
            <person name="Verrier P.J."/>
            <person name="Waters E."/>
            <person name="Wood A."/>
            <person name="Yang L."/>
            <person name="Cove D."/>
            <person name="Cuming A."/>
            <person name="Hasebe M."/>
            <person name="Lucas S."/>
            <person name="Mishler D.B."/>
            <person name="Reski R."/>
            <person name="Grigoriev I."/>
            <person name="Quatrano R.S."/>
            <person name="Boore J.L."/>
        </authorList>
    </citation>
    <scope>NUCLEOTIDE SEQUENCE [LARGE SCALE GENOMIC DNA]</scope>
    <source>
        <strain evidence="2 3">cv. Gransden 2004</strain>
    </source>
</reference>
<evidence type="ECO:0000313" key="3">
    <source>
        <dbReference type="Proteomes" id="UP000006727"/>
    </source>
</evidence>
<dbReference type="PaxDb" id="3218-PP1S409_40V6.1"/>
<protein>
    <submittedName>
        <fullName evidence="1 2">Uncharacterized protein</fullName>
    </submittedName>
</protein>
<reference evidence="2" key="3">
    <citation type="submission" date="2020-12" db="UniProtKB">
        <authorList>
            <consortium name="EnsemblPlants"/>
        </authorList>
    </citation>
    <scope>IDENTIFICATION</scope>
</reference>
<evidence type="ECO:0000313" key="2">
    <source>
        <dbReference type="EnsemblPlants" id="PAC:32960855.CDS.1"/>
    </source>
</evidence>
<accession>A0A2K1JGU2</accession>
<sequence length="167" mass="18297">MEGKMSYADALCKGIARAPVVLTCSEGDRGRTQAMRDEEIEPEVVAAVTSMGKNDKIHQLHAVPGEVLPESFSRSCTGFLLCHTVLEVEVDQATVKKDKYLQKHPIVAYFVGGKQSPSVIPSWVDSLQKQVGDWVGASRNLGCGFFQIMSCQSTTKKILMLTPHKSQ</sequence>
<keyword evidence="3" id="KW-1185">Reference proteome</keyword>
<dbReference type="EnsemblPlants" id="Pp3c14_7140V3.1">
    <property type="protein sequence ID" value="PAC:32960855.CDS.1"/>
    <property type="gene ID" value="Pp3c14_7140"/>
</dbReference>
<dbReference type="AlphaFoldDB" id="A0A2K1JGU2"/>
<dbReference type="Proteomes" id="UP000006727">
    <property type="component" value="Chromosome 14"/>
</dbReference>
<dbReference type="EMBL" id="ABEU02000014">
    <property type="protein sequence ID" value="PNR40739.1"/>
    <property type="molecule type" value="Genomic_DNA"/>
</dbReference>
<proteinExistence type="predicted"/>
<organism evidence="1">
    <name type="scientific">Physcomitrium patens</name>
    <name type="common">Spreading-leaved earth moss</name>
    <name type="synonym">Physcomitrella patens</name>
    <dbReference type="NCBI Taxonomy" id="3218"/>
    <lineage>
        <taxon>Eukaryota</taxon>
        <taxon>Viridiplantae</taxon>
        <taxon>Streptophyta</taxon>
        <taxon>Embryophyta</taxon>
        <taxon>Bryophyta</taxon>
        <taxon>Bryophytina</taxon>
        <taxon>Bryopsida</taxon>
        <taxon>Funariidae</taxon>
        <taxon>Funariales</taxon>
        <taxon>Funariaceae</taxon>
        <taxon>Physcomitrium</taxon>
    </lineage>
</organism>
<gene>
    <name evidence="1" type="ORF">PHYPA_018142</name>
</gene>
<dbReference type="Gramene" id="Pp3c14_7140V3.1">
    <property type="protein sequence ID" value="PAC:32960855.CDS.1"/>
    <property type="gene ID" value="Pp3c14_7140"/>
</dbReference>
<evidence type="ECO:0000313" key="1">
    <source>
        <dbReference type="EMBL" id="PNR40739.1"/>
    </source>
</evidence>
<dbReference type="Gramene" id="Pp3c14_7140V3.2">
    <property type="protein sequence ID" value="PAC:32960856.CDS.1"/>
    <property type="gene ID" value="Pp3c14_7140"/>
</dbReference>
<reference evidence="1 3" key="2">
    <citation type="journal article" date="2018" name="Plant J.">
        <title>The Physcomitrella patens chromosome-scale assembly reveals moss genome structure and evolution.</title>
        <authorList>
            <person name="Lang D."/>
            <person name="Ullrich K.K."/>
            <person name="Murat F."/>
            <person name="Fuchs J."/>
            <person name="Jenkins J."/>
            <person name="Haas F.B."/>
            <person name="Piednoel M."/>
            <person name="Gundlach H."/>
            <person name="Van Bel M."/>
            <person name="Meyberg R."/>
            <person name="Vives C."/>
            <person name="Morata J."/>
            <person name="Symeonidi A."/>
            <person name="Hiss M."/>
            <person name="Muchero W."/>
            <person name="Kamisugi Y."/>
            <person name="Saleh O."/>
            <person name="Blanc G."/>
            <person name="Decker E.L."/>
            <person name="van Gessel N."/>
            <person name="Grimwood J."/>
            <person name="Hayes R.D."/>
            <person name="Graham S.W."/>
            <person name="Gunter L.E."/>
            <person name="McDaniel S.F."/>
            <person name="Hoernstein S.N.W."/>
            <person name="Larsson A."/>
            <person name="Li F.W."/>
            <person name="Perroud P.F."/>
            <person name="Phillips J."/>
            <person name="Ranjan P."/>
            <person name="Rokshar D.S."/>
            <person name="Rothfels C.J."/>
            <person name="Schneider L."/>
            <person name="Shu S."/>
            <person name="Stevenson D.W."/>
            <person name="Thummler F."/>
            <person name="Tillich M."/>
            <person name="Villarreal Aguilar J.C."/>
            <person name="Widiez T."/>
            <person name="Wong G.K."/>
            <person name="Wymore A."/>
            <person name="Zhang Y."/>
            <person name="Zimmer A.D."/>
            <person name="Quatrano R.S."/>
            <person name="Mayer K.F.X."/>
            <person name="Goodstein D."/>
            <person name="Casacuberta J.M."/>
            <person name="Vandepoele K."/>
            <person name="Reski R."/>
            <person name="Cuming A.C."/>
            <person name="Tuskan G.A."/>
            <person name="Maumus F."/>
            <person name="Salse J."/>
            <person name="Schmutz J."/>
            <person name="Rensing S.A."/>
        </authorList>
    </citation>
    <scope>NUCLEOTIDE SEQUENCE [LARGE SCALE GENOMIC DNA]</scope>
    <source>
        <strain evidence="2 3">cv. Gransden 2004</strain>
    </source>
</reference>